<dbReference type="RefSeq" id="XP_026101043.1">
    <property type="nucleotide sequence ID" value="XM_026245258.1"/>
</dbReference>
<proteinExistence type="predicted"/>
<feature type="compositionally biased region" description="Low complexity" evidence="1">
    <location>
        <begin position="819"/>
        <end position="833"/>
    </location>
</feature>
<dbReference type="Pfam" id="PF20499">
    <property type="entry name" value="DUF6729"/>
    <property type="match status" value="1"/>
</dbReference>
<evidence type="ECO:0000259" key="2">
    <source>
        <dbReference type="Pfam" id="PF20499"/>
    </source>
</evidence>
<feature type="compositionally biased region" description="Polar residues" evidence="1">
    <location>
        <begin position="39"/>
        <end position="51"/>
    </location>
</feature>
<accession>A0A6P6MXG2</accession>
<dbReference type="OrthoDB" id="8931359at2759"/>
<dbReference type="AlphaFoldDB" id="A0A6P6MXG2"/>
<keyword evidence="3" id="KW-1185">Reference proteome</keyword>
<feature type="domain" description="DUF6729" evidence="2">
    <location>
        <begin position="168"/>
        <end position="340"/>
    </location>
</feature>
<organism evidence="3 4">
    <name type="scientific">Carassius auratus</name>
    <name type="common">Goldfish</name>
    <dbReference type="NCBI Taxonomy" id="7957"/>
    <lineage>
        <taxon>Eukaryota</taxon>
        <taxon>Metazoa</taxon>
        <taxon>Chordata</taxon>
        <taxon>Craniata</taxon>
        <taxon>Vertebrata</taxon>
        <taxon>Euteleostomi</taxon>
        <taxon>Actinopterygii</taxon>
        <taxon>Neopterygii</taxon>
        <taxon>Teleostei</taxon>
        <taxon>Ostariophysi</taxon>
        <taxon>Cypriniformes</taxon>
        <taxon>Cyprinidae</taxon>
        <taxon>Cyprininae</taxon>
        <taxon>Carassius</taxon>
    </lineage>
</organism>
<gene>
    <name evidence="4" type="primary">LOC113072108</name>
</gene>
<sequence>MLFAFWPCSGHVPPTIWLYAGIILTVLRTMNSNHDDVPSLSNPTPYTSAELQASPVDAPTSPSIKRKTPVPLPAELTFLVKEKTGVRHKSTPELCKSAAVTSASKVLAFEDRSENVPSAQPPVTVLLPVHDHDMSSWSCSQHQKLWMRMELQDLGLWPGSRPVRNPGNSISLWRLPPQPELVDMASELPSPNFFQLHPFFIWKPEAHIMVRLRNTYILPCLHGCPHPQVVSAGVGRPRVIVGTSGQYYILSSRLCCKACQKYWFADNPRWLEKLPKRFTNILPAFLTYKKAICKSVMDELRRTGKSPTDMANQVNELLHLKYERAHLAYLHAIESIRDAEAGTYGQRTIGQFLRKESTPRAFGSYDDQDGWYGVSVSSFYLTDCLLDEYKRQEPAMSKLLQGTFGRVFRSDHTRKVARKVTLASGVMSSYAIMNENWLIVSWVMVQSETQRSLEPMYQGLAKRYNDAGVEKAGFHWMDRDCCAPFKIPDCIPAEHLNWDAWKTTPSIVAGATSGPLENTCASRSYFNNNIVVKLDLFHCLRRFSRESTSEHHPLFSTFCQLLSAALSVVDQEDLGRLQDAYRFCGIHPANPTKQHIREHCRTKVPQPTELLDRVEKVLKHFHLAMDPNNVPLFKSSMLKTWRIQRVHILRGCLSDPELSEGIMYRYGGTLQLNHVPGEGAKVPIWIPVRGTSQQEGYHFHQAQWITGTHVSTELFQAQGMTGVARWNHQRMLDLKQPGVILPAVFDPALMVELNSTSKKVTGEEKYPTLHLSDRDTRERFGLEYTEPGCRPVPLDWDKHRTQKRGEPAALLPLPPVQTPTPTQVQAQPPDTAPSSSRTQLSDTASPGPASSISHLLSAGEPPAVMEISHAEPAAIHMVQMLSQGSMGPPVKRETLNTPPIPLQSSPRSARTGPIKTGGQVFVLDHKRWTSPMKEAIDSLLDKYHGQKDMLKLVDQDYAAMVHRSATDPNSLLHPTTKYHIAQYMKNLAKQLNTSSSMNTSQEKLLETQKLWQSLTEESETVHVPVVELPPAIVNPAVPVSQPASEKQVSKENVQKIVQEILLHQQEQQQQQQQQKPRQTKKCLACGQPKSRYQSDGSSVHHFYQQGPVRYHYCSTKVFKAYAAEGLTNPRMAFEEFAQTDFFQRELHLTKQRVEEKAEKKRKLSDPQPQGRMCRFCRTELRQGPNSKHIHTGFPGVAGKYIYCPAKVLALYKDRGMTQEMTWKEFQASSFYGMEKERWAAERNK</sequence>
<dbReference type="GeneID" id="113072108"/>
<dbReference type="Proteomes" id="UP000515129">
    <property type="component" value="Unplaced"/>
</dbReference>
<dbReference type="InterPro" id="IPR046616">
    <property type="entry name" value="DUF6729"/>
</dbReference>
<reference evidence="4" key="1">
    <citation type="submission" date="2025-08" db="UniProtKB">
        <authorList>
            <consortium name="RefSeq"/>
        </authorList>
    </citation>
    <scope>IDENTIFICATION</scope>
    <source>
        <strain evidence="4">Wakin</strain>
        <tissue evidence="4">Muscle</tissue>
    </source>
</reference>
<feature type="compositionally biased region" description="Polar residues" evidence="1">
    <location>
        <begin position="834"/>
        <end position="854"/>
    </location>
</feature>
<protein>
    <submittedName>
        <fullName evidence="4">Uncharacterized protein LOC113072108</fullName>
    </submittedName>
</protein>
<feature type="region of interest" description="Disordered" evidence="1">
    <location>
        <begin position="38"/>
        <end position="67"/>
    </location>
</feature>
<dbReference type="KEGG" id="caua:113072108"/>
<evidence type="ECO:0000256" key="1">
    <source>
        <dbReference type="SAM" id="MobiDB-lite"/>
    </source>
</evidence>
<name>A0A6P6MXG2_CARAU</name>
<dbReference type="PANTHER" id="PTHR47773:SF1">
    <property type="entry name" value="C2H2-TYPE DOMAIN-CONTAINING PROTEIN"/>
    <property type="match status" value="1"/>
</dbReference>
<feature type="region of interest" description="Disordered" evidence="1">
    <location>
        <begin position="807"/>
        <end position="855"/>
    </location>
</feature>
<dbReference type="PANTHER" id="PTHR47773">
    <property type="entry name" value="SI:DKEY-9I5.2-RELATED"/>
    <property type="match status" value="1"/>
</dbReference>
<evidence type="ECO:0000313" key="4">
    <source>
        <dbReference type="RefSeq" id="XP_026101043.1"/>
    </source>
</evidence>
<evidence type="ECO:0000313" key="3">
    <source>
        <dbReference type="Proteomes" id="UP000515129"/>
    </source>
</evidence>